<organism evidence="1 2">
    <name type="scientific">Gossypium barbadense</name>
    <name type="common">Sea Island cotton</name>
    <name type="synonym">Hibiscus barbadensis</name>
    <dbReference type="NCBI Taxonomy" id="3634"/>
    <lineage>
        <taxon>Eukaryota</taxon>
        <taxon>Viridiplantae</taxon>
        <taxon>Streptophyta</taxon>
        <taxon>Embryophyta</taxon>
        <taxon>Tracheophyta</taxon>
        <taxon>Spermatophyta</taxon>
        <taxon>Magnoliopsida</taxon>
        <taxon>eudicotyledons</taxon>
        <taxon>Gunneridae</taxon>
        <taxon>Pentapetalae</taxon>
        <taxon>rosids</taxon>
        <taxon>malvids</taxon>
        <taxon>Malvales</taxon>
        <taxon>Malvaceae</taxon>
        <taxon>Malvoideae</taxon>
        <taxon>Gossypium</taxon>
    </lineage>
</organism>
<dbReference type="Proteomes" id="UP000239757">
    <property type="component" value="Unassembled WGS sequence"/>
</dbReference>
<sequence length="183" mass="20665">MEIVSSKVKVKKPIVTKFAIQRNKRLMERGVPSMLVDVVENPRAIKDILLAFRTKEFTGDKTIEDACFAKHRIDTMLINSSILSNVALLKLCVRELVLEFYANLLLSITDIRSKLFQKAVEMIKFDAAQLVFDQVVGHVEKGKHVTIETIEQLVEEGANQLDLAKYDTTSIEREAEVPIPPAL</sequence>
<accession>A0A2P5XG50</accession>
<reference evidence="1 2" key="1">
    <citation type="submission" date="2015-01" db="EMBL/GenBank/DDBJ databases">
        <title>Genome of allotetraploid Gossypium barbadense reveals genomic plasticity and fiber elongation in cotton evolution.</title>
        <authorList>
            <person name="Chen X."/>
            <person name="Liu X."/>
            <person name="Zhao B."/>
            <person name="Zheng H."/>
            <person name="Hu Y."/>
            <person name="Lu G."/>
            <person name="Yang C."/>
            <person name="Chen J."/>
            <person name="Shan C."/>
            <person name="Zhang L."/>
            <person name="Zhou Y."/>
            <person name="Wang L."/>
            <person name="Guo W."/>
            <person name="Bai Y."/>
            <person name="Ruan J."/>
            <person name="Shangguan X."/>
            <person name="Mao Y."/>
            <person name="Jiang J."/>
            <person name="Zhu Y."/>
            <person name="Lei J."/>
            <person name="Kang H."/>
            <person name="Chen S."/>
            <person name="He X."/>
            <person name="Wang R."/>
            <person name="Wang Y."/>
            <person name="Chen J."/>
            <person name="Wang L."/>
            <person name="Yu S."/>
            <person name="Wang B."/>
            <person name="Wei J."/>
            <person name="Song S."/>
            <person name="Lu X."/>
            <person name="Gao Z."/>
            <person name="Gu W."/>
            <person name="Deng X."/>
            <person name="Ma D."/>
            <person name="Wang S."/>
            <person name="Liang W."/>
            <person name="Fang L."/>
            <person name="Cai C."/>
            <person name="Zhu X."/>
            <person name="Zhou B."/>
            <person name="Zhang Y."/>
            <person name="Chen Z."/>
            <person name="Xu S."/>
            <person name="Zhu R."/>
            <person name="Wang S."/>
            <person name="Zhang T."/>
            <person name="Zhao G."/>
        </authorList>
    </citation>
    <scope>NUCLEOTIDE SEQUENCE [LARGE SCALE GENOMIC DNA]</scope>
    <source>
        <strain evidence="2">cv. Xinhai21</strain>
        <tissue evidence="1">Leaf</tissue>
    </source>
</reference>
<proteinExistence type="predicted"/>
<name>A0A2P5XG50_GOSBA</name>
<dbReference type="OrthoDB" id="10415579at2759"/>
<protein>
    <submittedName>
        <fullName evidence="1">Uncharacterized protein</fullName>
    </submittedName>
</protein>
<evidence type="ECO:0000313" key="1">
    <source>
        <dbReference type="EMBL" id="PPS02301.1"/>
    </source>
</evidence>
<dbReference type="EMBL" id="KZ664946">
    <property type="protein sequence ID" value="PPS02301.1"/>
    <property type="molecule type" value="Genomic_DNA"/>
</dbReference>
<gene>
    <name evidence="1" type="ORF">GOBAR_AA18360</name>
</gene>
<dbReference type="AlphaFoldDB" id="A0A2P5XG50"/>
<evidence type="ECO:0000313" key="2">
    <source>
        <dbReference type="Proteomes" id="UP000239757"/>
    </source>
</evidence>